<keyword evidence="6" id="KW-1185">Reference proteome</keyword>
<dbReference type="InterPro" id="IPR006652">
    <property type="entry name" value="Kelch_1"/>
</dbReference>
<dbReference type="SMART" id="SM00225">
    <property type="entry name" value="BTB"/>
    <property type="match status" value="1"/>
</dbReference>
<keyword evidence="1" id="KW-0880">Kelch repeat</keyword>
<feature type="compositionally biased region" description="Polar residues" evidence="3">
    <location>
        <begin position="652"/>
        <end position="661"/>
    </location>
</feature>
<evidence type="ECO:0000256" key="2">
    <source>
        <dbReference type="ARBA" id="ARBA00022737"/>
    </source>
</evidence>
<feature type="region of interest" description="Disordered" evidence="3">
    <location>
        <begin position="626"/>
        <end position="661"/>
    </location>
</feature>
<evidence type="ECO:0000256" key="1">
    <source>
        <dbReference type="ARBA" id="ARBA00022441"/>
    </source>
</evidence>
<feature type="domain" description="BTB" evidence="4">
    <location>
        <begin position="39"/>
        <end position="131"/>
    </location>
</feature>
<dbReference type="AlphaFoldDB" id="A0AAV7NJT1"/>
<dbReference type="EMBL" id="JANPWB010000012">
    <property type="protein sequence ID" value="KAJ1114872.1"/>
    <property type="molecule type" value="Genomic_DNA"/>
</dbReference>
<evidence type="ECO:0000313" key="6">
    <source>
        <dbReference type="Proteomes" id="UP001066276"/>
    </source>
</evidence>
<protein>
    <recommendedName>
        <fullName evidence="4">BTB domain-containing protein</fullName>
    </recommendedName>
</protein>
<evidence type="ECO:0000313" key="5">
    <source>
        <dbReference type="EMBL" id="KAJ1114872.1"/>
    </source>
</evidence>
<dbReference type="InterPro" id="IPR047933">
    <property type="entry name" value="KBTBD6_7_BTB_POZ"/>
</dbReference>
<dbReference type="Gene3D" id="2.120.10.80">
    <property type="entry name" value="Kelch-type beta propeller"/>
    <property type="match status" value="1"/>
</dbReference>
<dbReference type="Pfam" id="PF00651">
    <property type="entry name" value="BTB"/>
    <property type="match status" value="1"/>
</dbReference>
<dbReference type="CDD" id="cd18273">
    <property type="entry name" value="BTB_POZ_KBTBD6_7"/>
    <property type="match status" value="1"/>
</dbReference>
<keyword evidence="2" id="KW-0677">Repeat</keyword>
<gene>
    <name evidence="5" type="ORF">NDU88_003102</name>
</gene>
<organism evidence="5 6">
    <name type="scientific">Pleurodeles waltl</name>
    <name type="common">Iberian ribbed newt</name>
    <dbReference type="NCBI Taxonomy" id="8319"/>
    <lineage>
        <taxon>Eukaryota</taxon>
        <taxon>Metazoa</taxon>
        <taxon>Chordata</taxon>
        <taxon>Craniata</taxon>
        <taxon>Vertebrata</taxon>
        <taxon>Euteleostomi</taxon>
        <taxon>Amphibia</taxon>
        <taxon>Batrachia</taxon>
        <taxon>Caudata</taxon>
        <taxon>Salamandroidea</taxon>
        <taxon>Salamandridae</taxon>
        <taxon>Pleurodelinae</taxon>
        <taxon>Pleurodeles</taxon>
    </lineage>
</organism>
<dbReference type="Pfam" id="PF01344">
    <property type="entry name" value="Kelch_1"/>
    <property type="match status" value="1"/>
</dbReference>
<dbReference type="InterPro" id="IPR011705">
    <property type="entry name" value="BACK"/>
</dbReference>
<dbReference type="Pfam" id="PF07707">
    <property type="entry name" value="BACK"/>
    <property type="match status" value="1"/>
</dbReference>
<dbReference type="PIRSF" id="PIRSF037037">
    <property type="entry name" value="Kelch-like_protein_gigaxonin"/>
    <property type="match status" value="1"/>
</dbReference>
<comment type="caution">
    <text evidence="5">The sequence shown here is derived from an EMBL/GenBank/DDBJ whole genome shotgun (WGS) entry which is preliminary data.</text>
</comment>
<dbReference type="PROSITE" id="PS50097">
    <property type="entry name" value="BTB"/>
    <property type="match status" value="1"/>
</dbReference>
<proteinExistence type="predicted"/>
<dbReference type="InterPro" id="IPR015915">
    <property type="entry name" value="Kelch-typ_b-propeller"/>
</dbReference>
<dbReference type="SMART" id="SM00612">
    <property type="entry name" value="Kelch"/>
    <property type="match status" value="2"/>
</dbReference>
<dbReference type="SUPFAM" id="SSF54695">
    <property type="entry name" value="POZ domain"/>
    <property type="match status" value="1"/>
</dbReference>
<dbReference type="Gene3D" id="1.25.40.420">
    <property type="match status" value="1"/>
</dbReference>
<dbReference type="Gene3D" id="3.30.710.10">
    <property type="entry name" value="Potassium Channel Kv1.1, Chain A"/>
    <property type="match status" value="1"/>
</dbReference>
<name>A0AAV7NJT1_PLEWA</name>
<evidence type="ECO:0000256" key="3">
    <source>
        <dbReference type="SAM" id="MobiDB-lite"/>
    </source>
</evidence>
<dbReference type="PANTHER" id="PTHR24412">
    <property type="entry name" value="KELCH PROTEIN"/>
    <property type="match status" value="1"/>
</dbReference>
<reference evidence="5" key="1">
    <citation type="journal article" date="2022" name="bioRxiv">
        <title>Sequencing and chromosome-scale assembly of the giantPleurodeles waltlgenome.</title>
        <authorList>
            <person name="Brown T."/>
            <person name="Elewa A."/>
            <person name="Iarovenko S."/>
            <person name="Subramanian E."/>
            <person name="Araus A.J."/>
            <person name="Petzold A."/>
            <person name="Susuki M."/>
            <person name="Suzuki K.-i.T."/>
            <person name="Hayashi T."/>
            <person name="Toyoda A."/>
            <person name="Oliveira C."/>
            <person name="Osipova E."/>
            <person name="Leigh N.D."/>
            <person name="Simon A."/>
            <person name="Yun M.H."/>
        </authorList>
    </citation>
    <scope>NUCLEOTIDE SEQUENCE</scope>
    <source>
        <strain evidence="5">20211129_DDA</strain>
        <tissue evidence="5">Liver</tissue>
    </source>
</reference>
<dbReference type="InterPro" id="IPR011333">
    <property type="entry name" value="SKP1/BTB/POZ_sf"/>
</dbReference>
<dbReference type="SUPFAM" id="SSF117281">
    <property type="entry name" value="Kelch motif"/>
    <property type="match status" value="1"/>
</dbReference>
<accession>A0AAV7NJT1</accession>
<evidence type="ECO:0000259" key="4">
    <source>
        <dbReference type="PROSITE" id="PS50097"/>
    </source>
</evidence>
<dbReference type="SMART" id="SM00875">
    <property type="entry name" value="BACK"/>
    <property type="match status" value="1"/>
</dbReference>
<dbReference type="PANTHER" id="PTHR24412:SF23">
    <property type="entry name" value="KELCH REPEAT AND BTB DOMAIN-CONTAINING PROTEIN 7"/>
    <property type="match status" value="1"/>
</dbReference>
<dbReference type="InterPro" id="IPR017096">
    <property type="entry name" value="BTB-kelch_protein"/>
</dbReference>
<sequence length="661" mass="73549">MACRSVSSVFSGPEELVDGGHAAAVLAQLKTFYDSRLLCDVTIEVLGGMTSPTAASPTPAAGARSPSGEAPGRLFSCNRNVLAAACPYFKSMFTGGLYESKQKKVTLHDMDAESMALIIDYCYTGRVTVSEANVQRLYAAADMLQLEYVRQACAGFLARRLEPANCAGILKFADAFDHAELRAQALSYVARHFSQLGSGELCELSLSQLQEVLLLDDLDVDGERRVCAAALQWLEAAPAERGPCAAEVLRCVRWHHLADKDRVYLEGLRGRPFVRRYCLPYLQGVLDDRYGPVCPPTPPQPQTPPQESPARRIGMQAKEMVIFFGHRKEPFLCYDPYSGDIYTMPSPLATAGHGSGKTVTSSAVCISPQHDIYLAAQPLKQLWVYNPVRNSWRQLADRLLCREGMDLAYLRGHIYILGGRDPSTGARLREVECYSVQRDQWALVSPLPHSLYSFELVTVGDYLYAVNHKRLLCYDPARDQWLNCASMRRSDFQEACVFQDEIYCICDVPVLKVYSPARGEWRRVCDIPVDASTHNYQIVCHGGRLLLITCTTPQWRKNRVTVHQYDASADRWLNVGTMLGLLHYDSEFICLSARVFPPCLEPGQSFISEEDDVRSESSADWELDGFSELDSESGSSSSFSEDDWHRGPAAAQHNSLLDGTL</sequence>
<dbReference type="InterPro" id="IPR000210">
    <property type="entry name" value="BTB/POZ_dom"/>
</dbReference>
<dbReference type="Proteomes" id="UP001066276">
    <property type="component" value="Chromosome 8"/>
</dbReference>